<sequence>MNLRMTSEVRRLVGPLDPVSEPLVGPEERRADLQRILATTFPAPVPARPAVRRRPMMLTAGVAAAVLVLVVVAGTQVVGFVQPAYAATPALLSYANGGGDAAALLTGIAARAAGAPGPARTGPDEHLIVQSWNLFTQIDGEQVRTAVVPVRTESWRSPTDAGRVDVRYGEPEFPAGSTRLSWRLQGSPGGEASPNTEIFAAGKFPAMWKGPLPRPSDMKRFLAIGHPSTNGPAETLVAVNDLARERVLTPALRAAALRTLAALPGLTYDGAVTDRAGRSGQAFSVVSGHTGLPTRHTVIVDPATGALLGYESTLTTTAGKLGVRVPAVISYDTYVTAEYGSTPR</sequence>
<dbReference type="AlphaFoldDB" id="A0A919MZM3"/>
<keyword evidence="1" id="KW-0472">Membrane</keyword>
<dbReference type="InterPro" id="IPR047789">
    <property type="entry name" value="CU044_5270-like"/>
</dbReference>
<dbReference type="Proteomes" id="UP000636960">
    <property type="component" value="Unassembled WGS sequence"/>
</dbReference>
<dbReference type="EMBL" id="BOMV01000110">
    <property type="protein sequence ID" value="GIF01709.1"/>
    <property type="molecule type" value="Genomic_DNA"/>
</dbReference>
<evidence type="ECO:0000313" key="3">
    <source>
        <dbReference type="Proteomes" id="UP000636960"/>
    </source>
</evidence>
<protein>
    <recommendedName>
        <fullName evidence="4">CU044_5270 family protein</fullName>
    </recommendedName>
</protein>
<organism evidence="2 3">
    <name type="scientific">Paractinoplanes rishiriensis</name>
    <dbReference type="NCBI Taxonomy" id="1050105"/>
    <lineage>
        <taxon>Bacteria</taxon>
        <taxon>Bacillati</taxon>
        <taxon>Actinomycetota</taxon>
        <taxon>Actinomycetes</taxon>
        <taxon>Micromonosporales</taxon>
        <taxon>Micromonosporaceae</taxon>
        <taxon>Paractinoplanes</taxon>
    </lineage>
</organism>
<comment type="caution">
    <text evidence="2">The sequence shown here is derived from an EMBL/GenBank/DDBJ whole genome shotgun (WGS) entry which is preliminary data.</text>
</comment>
<accession>A0A919MZM3</accession>
<reference evidence="2" key="1">
    <citation type="submission" date="2021-01" db="EMBL/GenBank/DDBJ databases">
        <title>Whole genome shotgun sequence of Actinoplanes rishiriensis NBRC 108556.</title>
        <authorList>
            <person name="Komaki H."/>
            <person name="Tamura T."/>
        </authorList>
    </citation>
    <scope>NUCLEOTIDE SEQUENCE</scope>
    <source>
        <strain evidence="2">NBRC 108556</strain>
    </source>
</reference>
<dbReference type="NCBIfam" id="NF038083">
    <property type="entry name" value="CU044_5270_fam"/>
    <property type="match status" value="1"/>
</dbReference>
<evidence type="ECO:0000313" key="2">
    <source>
        <dbReference type="EMBL" id="GIF01709.1"/>
    </source>
</evidence>
<feature type="transmembrane region" description="Helical" evidence="1">
    <location>
        <begin position="58"/>
        <end position="81"/>
    </location>
</feature>
<proteinExistence type="predicted"/>
<dbReference type="RefSeq" id="WP_203790575.1">
    <property type="nucleotide sequence ID" value="NZ_BOMV01000110.1"/>
</dbReference>
<keyword evidence="1" id="KW-0812">Transmembrane</keyword>
<keyword evidence="3" id="KW-1185">Reference proteome</keyword>
<keyword evidence="1" id="KW-1133">Transmembrane helix</keyword>
<name>A0A919MZM3_9ACTN</name>
<evidence type="ECO:0000256" key="1">
    <source>
        <dbReference type="SAM" id="Phobius"/>
    </source>
</evidence>
<evidence type="ECO:0008006" key="4">
    <source>
        <dbReference type="Google" id="ProtNLM"/>
    </source>
</evidence>
<gene>
    <name evidence="2" type="ORF">Ari01nite_91730</name>
</gene>